<feature type="transmembrane region" description="Helical" evidence="5">
    <location>
        <begin position="115"/>
        <end position="141"/>
    </location>
</feature>
<dbReference type="InterPro" id="IPR023352">
    <property type="entry name" value="MAPEG-like_dom_sf"/>
</dbReference>
<feature type="transmembrane region" description="Helical" evidence="5">
    <location>
        <begin position="6"/>
        <end position="26"/>
    </location>
</feature>
<feature type="transmembrane region" description="Helical" evidence="5">
    <location>
        <begin position="68"/>
        <end position="95"/>
    </location>
</feature>
<name>N6W4V3_9GAMM</name>
<evidence type="ECO:0000256" key="3">
    <source>
        <dbReference type="ARBA" id="ARBA00022989"/>
    </source>
</evidence>
<dbReference type="eggNOG" id="COG5331">
    <property type="taxonomic scope" value="Bacteria"/>
</dbReference>
<evidence type="ECO:0000256" key="5">
    <source>
        <dbReference type="SAM" id="Phobius"/>
    </source>
</evidence>
<sequence>MNPSLILWPVLAQILLTIAMYVLLGVRKNEALKLGQVNRRETALDNRAWPANVVKVSNNIANQFELPVLFYVLCLLLFSVQKVGWLALVLAWVFVVSRYLHAAVHTGKNVVPLRTQLFVVGLVCLLLLTFLAAWHLVAAALV</sequence>
<dbReference type="HOGENOM" id="CLU_129387_1_0_6"/>
<dbReference type="RefSeq" id="WP_004579480.1">
    <property type="nucleotide sequence ID" value="NZ_AP028878.1"/>
</dbReference>
<keyword evidence="3 5" id="KW-1133">Transmembrane helix</keyword>
<dbReference type="Pfam" id="PF01124">
    <property type="entry name" value="MAPEG"/>
    <property type="match status" value="1"/>
</dbReference>
<proteinExistence type="predicted"/>
<evidence type="ECO:0000256" key="4">
    <source>
        <dbReference type="ARBA" id="ARBA00023136"/>
    </source>
</evidence>
<dbReference type="SUPFAM" id="SSF161084">
    <property type="entry name" value="MAPEG domain-like"/>
    <property type="match status" value="1"/>
</dbReference>
<evidence type="ECO:0000313" key="7">
    <source>
        <dbReference type="Proteomes" id="UP000013165"/>
    </source>
</evidence>
<dbReference type="STRING" id="626887.J057_07536"/>
<accession>N6W4V3</accession>
<dbReference type="AlphaFoldDB" id="N6W4V3"/>
<dbReference type="InterPro" id="IPR001129">
    <property type="entry name" value="Membr-assoc_MAPEG"/>
</dbReference>
<dbReference type="Gene3D" id="1.20.120.550">
    <property type="entry name" value="Membrane associated eicosanoid/glutathione metabolism-like domain"/>
    <property type="match status" value="1"/>
</dbReference>
<evidence type="ECO:0008006" key="8">
    <source>
        <dbReference type="Google" id="ProtNLM"/>
    </source>
</evidence>
<reference evidence="6 7" key="1">
    <citation type="journal article" date="2013" name="Genome Announc.">
        <title>Genome Sequence of the Polycyclic Aromatic Hydrocarbon-Degrading Bacterium Strain Marinobacter nanhaiticus D15-8WT.</title>
        <authorList>
            <person name="Cui Z."/>
            <person name="Gao W."/>
            <person name="Li Q."/>
            <person name="Xu G."/>
            <person name="Zheng L."/>
        </authorList>
    </citation>
    <scope>NUCLEOTIDE SEQUENCE [LARGE SCALE GENOMIC DNA]</scope>
    <source>
        <strain evidence="6 7">D15-8W</strain>
    </source>
</reference>
<keyword evidence="4 5" id="KW-0472">Membrane</keyword>
<dbReference type="EMBL" id="APLQ01000011">
    <property type="protein sequence ID" value="ENO15184.1"/>
    <property type="molecule type" value="Genomic_DNA"/>
</dbReference>
<protein>
    <recommendedName>
        <fullName evidence="8">MAPEG family protein</fullName>
    </recommendedName>
</protein>
<dbReference type="GO" id="GO:0016020">
    <property type="term" value="C:membrane"/>
    <property type="evidence" value="ECO:0007669"/>
    <property type="project" value="UniProtKB-SubCell"/>
</dbReference>
<gene>
    <name evidence="6" type="ORF">J057_07536</name>
</gene>
<keyword evidence="2 5" id="KW-0812">Transmembrane</keyword>
<keyword evidence="7" id="KW-1185">Reference proteome</keyword>
<comment type="subcellular location">
    <subcellularLocation>
        <location evidence="1">Membrane</location>
    </subcellularLocation>
</comment>
<evidence type="ECO:0000256" key="1">
    <source>
        <dbReference type="ARBA" id="ARBA00004370"/>
    </source>
</evidence>
<comment type="caution">
    <text evidence="6">The sequence shown here is derived from an EMBL/GenBank/DDBJ whole genome shotgun (WGS) entry which is preliminary data.</text>
</comment>
<dbReference type="PATRIC" id="fig|626887.3.peg.1498"/>
<dbReference type="Proteomes" id="UP000013165">
    <property type="component" value="Unassembled WGS sequence"/>
</dbReference>
<dbReference type="OrthoDB" id="328594at2"/>
<organism evidence="6 7">
    <name type="scientific">Marinobacter nanhaiticus D15-8W</name>
    <dbReference type="NCBI Taxonomy" id="626887"/>
    <lineage>
        <taxon>Bacteria</taxon>
        <taxon>Pseudomonadati</taxon>
        <taxon>Pseudomonadota</taxon>
        <taxon>Gammaproteobacteria</taxon>
        <taxon>Pseudomonadales</taxon>
        <taxon>Marinobacteraceae</taxon>
        <taxon>Marinobacter</taxon>
    </lineage>
</organism>
<evidence type="ECO:0000313" key="6">
    <source>
        <dbReference type="EMBL" id="ENO15184.1"/>
    </source>
</evidence>
<evidence type="ECO:0000256" key="2">
    <source>
        <dbReference type="ARBA" id="ARBA00022692"/>
    </source>
</evidence>